<comment type="caution">
    <text evidence="5">The sequence shown here is derived from an EMBL/GenBank/DDBJ whole genome shotgun (WGS) entry which is preliminary data.</text>
</comment>
<dbReference type="AlphaFoldDB" id="A0AAW0L3P9"/>
<protein>
    <recommendedName>
        <fullName evidence="3">Sulfotransferase</fullName>
        <ecNumber evidence="3">2.8.2.-</ecNumber>
    </recommendedName>
</protein>
<evidence type="ECO:0000313" key="5">
    <source>
        <dbReference type="EMBL" id="KAK7846303.1"/>
    </source>
</evidence>
<dbReference type="Pfam" id="PF00685">
    <property type="entry name" value="Sulfotransfer_1"/>
    <property type="match status" value="2"/>
</dbReference>
<reference evidence="5 6" key="1">
    <citation type="journal article" date="2018" name="Sci. Data">
        <title>The draft genome sequence of cork oak.</title>
        <authorList>
            <person name="Ramos A.M."/>
            <person name="Usie A."/>
            <person name="Barbosa P."/>
            <person name="Barros P.M."/>
            <person name="Capote T."/>
            <person name="Chaves I."/>
            <person name="Simoes F."/>
            <person name="Abreu I."/>
            <person name="Carrasquinho I."/>
            <person name="Faro C."/>
            <person name="Guimaraes J.B."/>
            <person name="Mendonca D."/>
            <person name="Nobrega F."/>
            <person name="Rodrigues L."/>
            <person name="Saibo N.J.M."/>
            <person name="Varela M.C."/>
            <person name="Egas C."/>
            <person name="Matos J."/>
            <person name="Miguel C.M."/>
            <person name="Oliveira M.M."/>
            <person name="Ricardo C.P."/>
            <person name="Goncalves S."/>
        </authorList>
    </citation>
    <scope>NUCLEOTIDE SEQUENCE [LARGE SCALE GENOMIC DNA]</scope>
    <source>
        <strain evidence="6">cv. HL8</strain>
    </source>
</reference>
<dbReference type="Proteomes" id="UP000237347">
    <property type="component" value="Unassembled WGS sequence"/>
</dbReference>
<comment type="similarity">
    <text evidence="1 3">Belongs to the sulfotransferase 1 family.</text>
</comment>
<keyword evidence="2 3" id="KW-0808">Transferase</keyword>
<proteinExistence type="inferred from homology"/>
<dbReference type="EMBL" id="PKMF04000157">
    <property type="protein sequence ID" value="KAK7846303.1"/>
    <property type="molecule type" value="Genomic_DNA"/>
</dbReference>
<dbReference type="InterPro" id="IPR000863">
    <property type="entry name" value="Sulfotransferase_dom"/>
</dbReference>
<dbReference type="InterPro" id="IPR027417">
    <property type="entry name" value="P-loop_NTPase"/>
</dbReference>
<evidence type="ECO:0000313" key="6">
    <source>
        <dbReference type="Proteomes" id="UP000237347"/>
    </source>
</evidence>
<gene>
    <name evidence="5" type="primary">SOT15_2</name>
    <name evidence="5" type="ORF">CFP56_008096</name>
</gene>
<sequence length="478" mass="55268">MPISINTTSMTITHYPKNQSSNGGGEEELSHECKELLLSLPKEKGWRTSHLYKYQEFWCQAIEIQSIVSFQRHFQASDNDVVLATIPKSGTTWLKALAFAIVNRKRFALENNHPLLTSNPHDLVPFFEYKLYANRQLPDLSNLPHPRLFGTHLPFPSLPKLGRRKEVENLISNGGGEEELSHECKELLLSLPKEKGWRTSHLYKYQEFWCQAIEIQSIVSFQRHFQASDNDVVLATIPKSGTTWLKALAFAIVNRKRFALENNHPLLTSNPHDLVPFFEYKLYANRQLPDLSNLPHPRLFGTHLPFPSLPNSIKKSGCRVVYICRNPFDTFISSWHFLNKVDPGSKAPMSLDEAFEMYCKGVIGFGPFWDHMLGYWKESIERPHKVLFLKYEDLKEDVTFHLKKLAEFLGFPFSLEEERAGDVEKIAKLCSFENMKALEVNKAGKSIKYFENKTLFRKGEVGDWVNYLTPRMEEQLTR</sequence>
<dbReference type="GO" id="GO:0008146">
    <property type="term" value="F:sulfotransferase activity"/>
    <property type="evidence" value="ECO:0007669"/>
    <property type="project" value="InterPro"/>
</dbReference>
<keyword evidence="6" id="KW-1185">Reference proteome</keyword>
<evidence type="ECO:0000256" key="1">
    <source>
        <dbReference type="ARBA" id="ARBA00005771"/>
    </source>
</evidence>
<evidence type="ECO:0000256" key="2">
    <source>
        <dbReference type="ARBA" id="ARBA00022679"/>
    </source>
</evidence>
<feature type="non-terminal residue" evidence="5">
    <location>
        <position position="478"/>
    </location>
</feature>
<dbReference type="EC" id="2.8.2.-" evidence="3"/>
<dbReference type="Gene3D" id="3.40.50.300">
    <property type="entry name" value="P-loop containing nucleotide triphosphate hydrolases"/>
    <property type="match status" value="2"/>
</dbReference>
<evidence type="ECO:0000259" key="4">
    <source>
        <dbReference type="Pfam" id="PF00685"/>
    </source>
</evidence>
<evidence type="ECO:0000256" key="3">
    <source>
        <dbReference type="RuleBase" id="RU361155"/>
    </source>
</evidence>
<organism evidence="5 6">
    <name type="scientific">Quercus suber</name>
    <name type="common">Cork oak</name>
    <dbReference type="NCBI Taxonomy" id="58331"/>
    <lineage>
        <taxon>Eukaryota</taxon>
        <taxon>Viridiplantae</taxon>
        <taxon>Streptophyta</taxon>
        <taxon>Embryophyta</taxon>
        <taxon>Tracheophyta</taxon>
        <taxon>Spermatophyta</taxon>
        <taxon>Magnoliopsida</taxon>
        <taxon>eudicotyledons</taxon>
        <taxon>Gunneridae</taxon>
        <taxon>Pentapetalae</taxon>
        <taxon>rosids</taxon>
        <taxon>fabids</taxon>
        <taxon>Fagales</taxon>
        <taxon>Fagaceae</taxon>
        <taxon>Quercus</taxon>
    </lineage>
</organism>
<accession>A0AAW0L3P9</accession>
<dbReference type="PANTHER" id="PTHR11783">
    <property type="entry name" value="SULFOTRANSFERASE SULT"/>
    <property type="match status" value="1"/>
</dbReference>
<name>A0AAW0L3P9_QUESU</name>
<feature type="domain" description="Sulfotransferase" evidence="4">
    <location>
        <begin position="78"/>
        <end position="161"/>
    </location>
</feature>
<dbReference type="SUPFAM" id="SSF52540">
    <property type="entry name" value="P-loop containing nucleoside triphosphate hydrolases"/>
    <property type="match status" value="2"/>
</dbReference>
<feature type="domain" description="Sulfotransferase" evidence="4">
    <location>
        <begin position="229"/>
        <end position="477"/>
    </location>
</feature>